<keyword evidence="8" id="KW-0902">Two-component regulatory system</keyword>
<accession>A0ABV9ICS1</accession>
<proteinExistence type="predicted"/>
<dbReference type="InterPro" id="IPR003661">
    <property type="entry name" value="HisK_dim/P_dom"/>
</dbReference>
<evidence type="ECO:0000256" key="6">
    <source>
        <dbReference type="ARBA" id="ARBA00022777"/>
    </source>
</evidence>
<sequence>MILRTFRWLLIGWLLTALAGTLGLCLMTWADLRGTFDLDARVLHRVISQRMEQQEAVLRSVDALWQQHVDPMTLDRFTDALLAPYPQVIAVEQCAGTTCSNVLPGPFSLPAVPTLTPAQPTLLWPKEGGQRYALALRKVRVWIDAQRLLTEDDLPGQAFTMQISRPDGSLLVSRQQVIRPASLTFRVEKKLGTALQAFPIRFERAIPWTAWPWTSIAAWWVLTAAAAAWALRLLSARRRSERALQEERLRAQGILAAATDGIVALNPDGQVVQANPASQQVLGHLPAGTDIRGAVVFHGTLSQAPFDAPSFWINQAAQSLPEGIALRRGRTTVLIEGSIAPVFGMTGQLLGRVFTVREVGPLQRRMLAQLSEGERRVQEHAEQLAHVSRLSTLGEMSAGLAHELNQPLTAVVSYGQAGTRLLSEPDPDLARVRHAMSGMVAQAQRASEIIGHLRRLVRRTPARQQAVDLTQVVQNVLTLCDADLKRLSVMVTLDAPQPAPWVRADAVQIEQIVLNLLRNALDALSNVEDRRLTLKISHEARTWDLYIHDSGPGLTPEAERRLFTPFNTTKAEGLGLGLTLSQGLAQGMDGDLTFCPQPQRGAAFRLTLPVWEVQHEQPA</sequence>
<dbReference type="Gene3D" id="3.30.565.10">
    <property type="entry name" value="Histidine kinase-like ATPase, C-terminal domain"/>
    <property type="match status" value="1"/>
</dbReference>
<dbReference type="Pfam" id="PF00512">
    <property type="entry name" value="HisKA"/>
    <property type="match status" value="1"/>
</dbReference>
<feature type="domain" description="Histidine kinase" evidence="9">
    <location>
        <begin position="399"/>
        <end position="612"/>
    </location>
</feature>
<dbReference type="InterPro" id="IPR036890">
    <property type="entry name" value="HATPase_C_sf"/>
</dbReference>
<dbReference type="InterPro" id="IPR003594">
    <property type="entry name" value="HATPase_dom"/>
</dbReference>
<keyword evidence="7 10" id="KW-0067">ATP-binding</keyword>
<dbReference type="PROSITE" id="PS50109">
    <property type="entry name" value="HIS_KIN"/>
    <property type="match status" value="1"/>
</dbReference>
<dbReference type="EC" id="2.7.13.3" evidence="2"/>
<evidence type="ECO:0000256" key="7">
    <source>
        <dbReference type="ARBA" id="ARBA00022840"/>
    </source>
</evidence>
<dbReference type="SUPFAM" id="SSF55785">
    <property type="entry name" value="PYP-like sensor domain (PAS domain)"/>
    <property type="match status" value="1"/>
</dbReference>
<dbReference type="SMART" id="SM00388">
    <property type="entry name" value="HisKA"/>
    <property type="match status" value="1"/>
</dbReference>
<dbReference type="InterPro" id="IPR035965">
    <property type="entry name" value="PAS-like_dom_sf"/>
</dbReference>
<dbReference type="Pfam" id="PF02518">
    <property type="entry name" value="HATPase_c"/>
    <property type="match status" value="1"/>
</dbReference>
<dbReference type="InterPro" id="IPR036097">
    <property type="entry name" value="HisK_dim/P_sf"/>
</dbReference>
<evidence type="ECO:0000256" key="3">
    <source>
        <dbReference type="ARBA" id="ARBA00022553"/>
    </source>
</evidence>
<keyword evidence="4" id="KW-0808">Transferase</keyword>
<evidence type="ECO:0000256" key="2">
    <source>
        <dbReference type="ARBA" id="ARBA00012438"/>
    </source>
</evidence>
<comment type="catalytic activity">
    <reaction evidence="1">
        <text>ATP + protein L-histidine = ADP + protein N-phospho-L-histidine.</text>
        <dbReference type="EC" id="2.7.13.3"/>
    </reaction>
</comment>
<dbReference type="InterPro" id="IPR005467">
    <property type="entry name" value="His_kinase_dom"/>
</dbReference>
<dbReference type="RefSeq" id="WP_380063125.1">
    <property type="nucleotide sequence ID" value="NZ_JBHSEI010000015.1"/>
</dbReference>
<dbReference type="PANTHER" id="PTHR43065:SF46">
    <property type="entry name" value="C4-DICARBOXYLATE TRANSPORT SENSOR PROTEIN DCTB"/>
    <property type="match status" value="1"/>
</dbReference>
<evidence type="ECO:0000313" key="11">
    <source>
        <dbReference type="Proteomes" id="UP001595952"/>
    </source>
</evidence>
<evidence type="ECO:0000256" key="1">
    <source>
        <dbReference type="ARBA" id="ARBA00000085"/>
    </source>
</evidence>
<keyword evidence="6" id="KW-0418">Kinase</keyword>
<evidence type="ECO:0000313" key="10">
    <source>
        <dbReference type="EMBL" id="MFC4640140.1"/>
    </source>
</evidence>
<evidence type="ECO:0000259" key="9">
    <source>
        <dbReference type="PROSITE" id="PS50109"/>
    </source>
</evidence>
<comment type="caution">
    <text evidence="10">The sequence shown here is derived from an EMBL/GenBank/DDBJ whole genome shotgun (WGS) entry which is preliminary data.</text>
</comment>
<dbReference type="PANTHER" id="PTHR43065">
    <property type="entry name" value="SENSOR HISTIDINE KINASE"/>
    <property type="match status" value="1"/>
</dbReference>
<dbReference type="PRINTS" id="PR00344">
    <property type="entry name" value="BCTRLSENSOR"/>
</dbReference>
<protein>
    <recommendedName>
        <fullName evidence="2">histidine kinase</fullName>
        <ecNumber evidence="2">2.7.13.3</ecNumber>
    </recommendedName>
</protein>
<name>A0ABV9ICS1_9DEIO</name>
<dbReference type="CDD" id="cd00082">
    <property type="entry name" value="HisKA"/>
    <property type="match status" value="1"/>
</dbReference>
<evidence type="ECO:0000256" key="4">
    <source>
        <dbReference type="ARBA" id="ARBA00022679"/>
    </source>
</evidence>
<reference evidence="11" key="1">
    <citation type="journal article" date="2019" name="Int. J. Syst. Evol. Microbiol.">
        <title>The Global Catalogue of Microorganisms (GCM) 10K type strain sequencing project: providing services to taxonomists for standard genome sequencing and annotation.</title>
        <authorList>
            <consortium name="The Broad Institute Genomics Platform"/>
            <consortium name="The Broad Institute Genome Sequencing Center for Infectious Disease"/>
            <person name="Wu L."/>
            <person name="Ma J."/>
        </authorList>
    </citation>
    <scope>NUCLEOTIDE SEQUENCE [LARGE SCALE GENOMIC DNA]</scope>
    <source>
        <strain evidence="11">CCUG 55995</strain>
    </source>
</reference>
<dbReference type="Proteomes" id="UP001595952">
    <property type="component" value="Unassembled WGS sequence"/>
</dbReference>
<organism evidence="10 11">
    <name type="scientific">Deinococcus hohokamensis</name>
    <dbReference type="NCBI Taxonomy" id="309883"/>
    <lineage>
        <taxon>Bacteria</taxon>
        <taxon>Thermotogati</taxon>
        <taxon>Deinococcota</taxon>
        <taxon>Deinococci</taxon>
        <taxon>Deinococcales</taxon>
        <taxon>Deinococcaceae</taxon>
        <taxon>Deinococcus</taxon>
    </lineage>
</organism>
<keyword evidence="11" id="KW-1185">Reference proteome</keyword>
<dbReference type="Gene3D" id="1.10.287.130">
    <property type="match status" value="1"/>
</dbReference>
<dbReference type="Gene3D" id="3.30.450.20">
    <property type="entry name" value="PAS domain"/>
    <property type="match status" value="1"/>
</dbReference>
<dbReference type="SUPFAM" id="SSF47384">
    <property type="entry name" value="Homodimeric domain of signal transducing histidine kinase"/>
    <property type="match status" value="1"/>
</dbReference>
<dbReference type="SMART" id="SM00387">
    <property type="entry name" value="HATPase_c"/>
    <property type="match status" value="1"/>
</dbReference>
<dbReference type="SUPFAM" id="SSF55874">
    <property type="entry name" value="ATPase domain of HSP90 chaperone/DNA topoisomerase II/histidine kinase"/>
    <property type="match status" value="1"/>
</dbReference>
<gene>
    <name evidence="10" type="ORF">ACFO0D_17570</name>
</gene>
<keyword evidence="3" id="KW-0597">Phosphoprotein</keyword>
<evidence type="ECO:0000256" key="8">
    <source>
        <dbReference type="ARBA" id="ARBA00023012"/>
    </source>
</evidence>
<dbReference type="GO" id="GO:0005524">
    <property type="term" value="F:ATP binding"/>
    <property type="evidence" value="ECO:0007669"/>
    <property type="project" value="UniProtKB-KW"/>
</dbReference>
<dbReference type="InterPro" id="IPR004358">
    <property type="entry name" value="Sig_transdc_His_kin-like_C"/>
</dbReference>
<dbReference type="EMBL" id="JBHSEI010000015">
    <property type="protein sequence ID" value="MFC4640140.1"/>
    <property type="molecule type" value="Genomic_DNA"/>
</dbReference>
<evidence type="ECO:0000256" key="5">
    <source>
        <dbReference type="ARBA" id="ARBA00022741"/>
    </source>
</evidence>
<keyword evidence="5" id="KW-0547">Nucleotide-binding</keyword>